<dbReference type="eggNOG" id="COG3744">
    <property type="taxonomic scope" value="Bacteria"/>
</dbReference>
<dbReference type="CDD" id="cd09872">
    <property type="entry name" value="PIN_Sll0205-like"/>
    <property type="match status" value="1"/>
</dbReference>
<dbReference type="OrthoDB" id="9798990at2"/>
<dbReference type="KEGG" id="msv:Mesil_0109"/>
<dbReference type="PANTHER" id="PTHR36173:SF2">
    <property type="entry name" value="RIBONUCLEASE VAPC16"/>
    <property type="match status" value="1"/>
</dbReference>
<dbReference type="RefSeq" id="WP_013156662.1">
    <property type="nucleotide sequence ID" value="NC_014212.1"/>
</dbReference>
<evidence type="ECO:0000313" key="3">
    <source>
        <dbReference type="Proteomes" id="UP000001916"/>
    </source>
</evidence>
<dbReference type="InterPro" id="IPR052919">
    <property type="entry name" value="TA_system_RNase"/>
</dbReference>
<dbReference type="InterPro" id="IPR002716">
    <property type="entry name" value="PIN_dom"/>
</dbReference>
<accession>D7BGQ0</accession>
<dbReference type="PANTHER" id="PTHR36173">
    <property type="entry name" value="RIBONUCLEASE VAPC16-RELATED"/>
    <property type="match status" value="1"/>
</dbReference>
<dbReference type="STRING" id="526227.Mesil_0109"/>
<proteinExistence type="predicted"/>
<feature type="domain" description="PIN" evidence="1">
    <location>
        <begin position="7"/>
        <end position="121"/>
    </location>
</feature>
<dbReference type="AlphaFoldDB" id="D7BGQ0"/>
<organism evidence="2 3">
    <name type="scientific">Allomeiothermus silvanus (strain ATCC 700542 / DSM 9946 / NBRC 106475 / NCIMB 13440 / VI-R2)</name>
    <name type="common">Thermus silvanus</name>
    <dbReference type="NCBI Taxonomy" id="526227"/>
    <lineage>
        <taxon>Bacteria</taxon>
        <taxon>Thermotogati</taxon>
        <taxon>Deinococcota</taxon>
        <taxon>Deinococci</taxon>
        <taxon>Thermales</taxon>
        <taxon>Thermaceae</taxon>
        <taxon>Allomeiothermus</taxon>
    </lineage>
</organism>
<reference evidence="2 3" key="1">
    <citation type="journal article" date="2010" name="Stand. Genomic Sci.">
        <title>Complete genome sequence of Meiothermus silvanus type strain (VI-R2).</title>
        <authorList>
            <person name="Sikorski J."/>
            <person name="Tindall B.J."/>
            <person name="Lowry S."/>
            <person name="Lucas S."/>
            <person name="Nolan M."/>
            <person name="Copeland A."/>
            <person name="Glavina Del Rio T."/>
            <person name="Tice H."/>
            <person name="Cheng J.F."/>
            <person name="Han C."/>
            <person name="Pitluck S."/>
            <person name="Liolios K."/>
            <person name="Ivanova N."/>
            <person name="Mavromatis K."/>
            <person name="Mikhailova N."/>
            <person name="Pati A."/>
            <person name="Goodwin L."/>
            <person name="Chen A."/>
            <person name="Palaniappan K."/>
            <person name="Land M."/>
            <person name="Hauser L."/>
            <person name="Chang Y.J."/>
            <person name="Jeffries C.D."/>
            <person name="Rohde M."/>
            <person name="Goker M."/>
            <person name="Woyke T."/>
            <person name="Bristow J."/>
            <person name="Eisen J.A."/>
            <person name="Markowitz V."/>
            <person name="Hugenholtz P."/>
            <person name="Kyrpides N.C."/>
            <person name="Klenk H.P."/>
            <person name="Lapidus A."/>
        </authorList>
    </citation>
    <scope>NUCLEOTIDE SEQUENCE [LARGE SCALE GENOMIC DNA]</scope>
    <source>
        <strain evidence="3">ATCC 700542 / DSM 9946 / VI-R2</strain>
    </source>
</reference>
<dbReference type="Pfam" id="PF01850">
    <property type="entry name" value="PIN"/>
    <property type="match status" value="1"/>
</dbReference>
<protein>
    <recommendedName>
        <fullName evidence="1">PIN domain-containing protein</fullName>
    </recommendedName>
</protein>
<keyword evidence="3" id="KW-1185">Reference proteome</keyword>
<dbReference type="HOGENOM" id="CLU_129890_0_1_0"/>
<evidence type="ECO:0000259" key="1">
    <source>
        <dbReference type="Pfam" id="PF01850"/>
    </source>
</evidence>
<name>D7BGQ0_ALLS1</name>
<evidence type="ECO:0000313" key="2">
    <source>
        <dbReference type="EMBL" id="ADH62054.1"/>
    </source>
</evidence>
<dbReference type="InterPro" id="IPR029060">
    <property type="entry name" value="PIN-like_dom_sf"/>
</dbReference>
<sequence>MKLLLYTHTLLWALYEPGKLSSGVRQLLENPKNTRLVSTASLWEIAIKHKLGRLALGGDFLKNYRTYLRVFLADELCIEGSHVVVAPQLPTDHKDPFDRILAAQSQVEAALLLTDDPKIKSFGVQTFW</sequence>
<dbReference type="Proteomes" id="UP000001916">
    <property type="component" value="Chromosome"/>
</dbReference>
<dbReference type="SUPFAM" id="SSF88723">
    <property type="entry name" value="PIN domain-like"/>
    <property type="match status" value="1"/>
</dbReference>
<gene>
    <name evidence="2" type="ordered locus">Mesil_0109</name>
</gene>
<dbReference type="InterPro" id="IPR041705">
    <property type="entry name" value="PIN_Sll0205"/>
</dbReference>
<dbReference type="EMBL" id="CP002042">
    <property type="protein sequence ID" value="ADH62054.1"/>
    <property type="molecule type" value="Genomic_DNA"/>
</dbReference>